<evidence type="ECO:0000256" key="1">
    <source>
        <dbReference type="SAM" id="Phobius"/>
    </source>
</evidence>
<name>A0A0F8Y1I9_9ZZZZ</name>
<feature type="non-terminal residue" evidence="2">
    <location>
        <position position="93"/>
    </location>
</feature>
<keyword evidence="1" id="KW-1133">Transmembrane helix</keyword>
<dbReference type="InterPro" id="IPR018643">
    <property type="entry name" value="DUF2069_membrane"/>
</dbReference>
<reference evidence="2" key="1">
    <citation type="journal article" date="2015" name="Nature">
        <title>Complex archaea that bridge the gap between prokaryotes and eukaryotes.</title>
        <authorList>
            <person name="Spang A."/>
            <person name="Saw J.H."/>
            <person name="Jorgensen S.L."/>
            <person name="Zaremba-Niedzwiedzka K."/>
            <person name="Martijn J."/>
            <person name="Lind A.E."/>
            <person name="van Eijk R."/>
            <person name="Schleper C."/>
            <person name="Guy L."/>
            <person name="Ettema T.J."/>
        </authorList>
    </citation>
    <scope>NUCLEOTIDE SEQUENCE</scope>
</reference>
<feature type="transmembrane region" description="Helical" evidence="1">
    <location>
        <begin position="66"/>
        <end position="85"/>
    </location>
</feature>
<accession>A0A0F8Y1I9</accession>
<keyword evidence="1" id="KW-0472">Membrane</keyword>
<dbReference type="AlphaFoldDB" id="A0A0F8Y1I9"/>
<feature type="transmembrane region" description="Helical" evidence="1">
    <location>
        <begin position="41"/>
        <end position="59"/>
    </location>
</feature>
<comment type="caution">
    <text evidence="2">The sequence shown here is derived from an EMBL/GenBank/DDBJ whole genome shotgun (WGS) entry which is preliminary data.</text>
</comment>
<protein>
    <submittedName>
        <fullName evidence="2">Uncharacterized protein</fullName>
    </submittedName>
</protein>
<evidence type="ECO:0000313" key="2">
    <source>
        <dbReference type="EMBL" id="KKK75232.1"/>
    </source>
</evidence>
<dbReference type="Pfam" id="PF09842">
    <property type="entry name" value="DUF2069"/>
    <property type="match status" value="1"/>
</dbReference>
<keyword evidence="1" id="KW-0812">Transmembrane</keyword>
<sequence length="93" mass="10538">MTKIIPNLGKKLRIGRQLTWGSFILLLIVLLLNGLATQMPLSLMIFTFLPLLILVPGLYAERYKTISMLCFVTLLYFVVTVSNLFEADANIFD</sequence>
<proteinExistence type="predicted"/>
<feature type="transmembrane region" description="Helical" evidence="1">
    <location>
        <begin position="18"/>
        <end position="35"/>
    </location>
</feature>
<organism evidence="2">
    <name type="scientific">marine sediment metagenome</name>
    <dbReference type="NCBI Taxonomy" id="412755"/>
    <lineage>
        <taxon>unclassified sequences</taxon>
        <taxon>metagenomes</taxon>
        <taxon>ecological metagenomes</taxon>
    </lineage>
</organism>
<gene>
    <name evidence="2" type="ORF">LCGC14_2875800</name>
</gene>
<dbReference type="EMBL" id="LAZR01055961">
    <property type="protein sequence ID" value="KKK75232.1"/>
    <property type="molecule type" value="Genomic_DNA"/>
</dbReference>